<organism evidence="8">
    <name type="scientific">Skeletonema marinoi</name>
    <dbReference type="NCBI Taxonomy" id="267567"/>
    <lineage>
        <taxon>Eukaryota</taxon>
        <taxon>Sar</taxon>
        <taxon>Stramenopiles</taxon>
        <taxon>Ochrophyta</taxon>
        <taxon>Bacillariophyta</taxon>
        <taxon>Coscinodiscophyceae</taxon>
        <taxon>Thalassiosirophycidae</taxon>
        <taxon>Thalassiosirales</taxon>
        <taxon>Skeletonemataceae</taxon>
        <taxon>Skeletonema</taxon>
        <taxon>Skeletonema marinoi-dohrnii complex</taxon>
    </lineage>
</organism>
<evidence type="ECO:0000256" key="3">
    <source>
        <dbReference type="ARBA" id="ARBA00022692"/>
    </source>
</evidence>
<feature type="transmembrane region" description="Helical" evidence="6">
    <location>
        <begin position="360"/>
        <end position="383"/>
    </location>
</feature>
<feature type="transmembrane region" description="Helical" evidence="6">
    <location>
        <begin position="416"/>
        <end position="436"/>
    </location>
</feature>
<feature type="compositionally biased region" description="Basic and acidic residues" evidence="7">
    <location>
        <begin position="149"/>
        <end position="163"/>
    </location>
</feature>
<evidence type="ECO:0000256" key="4">
    <source>
        <dbReference type="ARBA" id="ARBA00022989"/>
    </source>
</evidence>
<protein>
    <recommendedName>
        <fullName evidence="6">Choline transporter-like protein</fullName>
    </recommendedName>
</protein>
<feature type="transmembrane region" description="Helical" evidence="6">
    <location>
        <begin position="459"/>
        <end position="482"/>
    </location>
</feature>
<feature type="compositionally biased region" description="Polar residues" evidence="7">
    <location>
        <begin position="176"/>
        <end position="222"/>
    </location>
</feature>
<evidence type="ECO:0000313" key="8">
    <source>
        <dbReference type="EMBL" id="CAD9622938.1"/>
    </source>
</evidence>
<feature type="compositionally biased region" description="Low complexity" evidence="7">
    <location>
        <begin position="68"/>
        <end position="87"/>
    </location>
</feature>
<feature type="region of interest" description="Disordered" evidence="7">
    <location>
        <begin position="61"/>
        <end position="107"/>
    </location>
</feature>
<reference evidence="8" key="1">
    <citation type="submission" date="2021-01" db="EMBL/GenBank/DDBJ databases">
        <authorList>
            <person name="Corre E."/>
            <person name="Pelletier E."/>
            <person name="Niang G."/>
            <person name="Scheremetjew M."/>
            <person name="Finn R."/>
            <person name="Kale V."/>
            <person name="Holt S."/>
            <person name="Cochrane G."/>
            <person name="Meng A."/>
            <person name="Brown T."/>
            <person name="Cohen L."/>
        </authorList>
    </citation>
    <scope>NUCLEOTIDE SEQUENCE</scope>
    <source>
        <strain evidence="8">SM1012Den-03</strain>
    </source>
</reference>
<proteinExistence type="inferred from homology"/>
<comment type="similarity">
    <text evidence="2 6">Belongs to the CTL (choline transporter-like) family.</text>
</comment>
<sequence length="759" mass="84475">MAHATREYRDDIESIRMIDIESGGDVEHQDQLIMHMSSTTSTSPTKYDSSFDIFNDLTYSDDDELDDLQSSPSDSPPQFQFQGIPQQKQRKLMHPLARSNSDSYQQTDDESCLQYSISTTLLDDQSRASSCYGSVNAVVFRASTPVFDSPERPQERSPQREHQPLLPPPLRRQVENSHPNRSSQGNYKTTTHVQPSASPFPSSDESPQTSVTDATKSSSSNIEEMRRSVVLEDKKRRRERRLKRIRKAAEARDAAVQKVRGVQQDSCNDSLFAFLFLCQFLLVSMAAMAFGPAAIHDRLTRAIADQEGMEHDYNPFAGLQSDDIIVTGLYEQPKSDGGDVGGDLAGHGDERISYIDYVNVIQLICIASGYASFSSIFALGFMMMLSRNLLQAILIFTVVVCLSWSVLGLALSNNFFIPAIGILALAISACYTWVVWDRIPFAATNLSVALKGMRGTLDIPLLGVCNLVATFAWTICWICAFFGASDYLWNEEELSNDWMVVVVIFFFFSYYWTTQVIKGVSQATVAGIIGHWWNITDEEHLPLCSGAFYSALLRTLSKGFGSICLGSLVLGPSLLMSRLWTFPRLAKPKIARLRNPELSLPSHESDENAFNNDVIARHINQWSYSYIGLYGYSFWDAGFKASELFQARGWTHVVSDHLILSSMSMSTVVIGVSTACLGVIVSEVDGYSFSAAHKPLTSAFLISLLVGYYLSSAFLSIIQGSVSAILVCYAVAPVDLHANHPLLSQEMKTGWKQFWIQKK</sequence>
<comment type="function">
    <text evidence="6">Choline transporter.</text>
</comment>
<feature type="transmembrane region" description="Helical" evidence="6">
    <location>
        <begin position="700"/>
        <end position="732"/>
    </location>
</feature>
<dbReference type="PANTHER" id="PTHR12385">
    <property type="entry name" value="CHOLINE TRANSPORTER-LIKE (SLC FAMILY 44)"/>
    <property type="match status" value="1"/>
</dbReference>
<gene>
    <name evidence="8" type="ORF">SMAR0320_LOCUS18970</name>
</gene>
<dbReference type="GO" id="GO:0022857">
    <property type="term" value="F:transmembrane transporter activity"/>
    <property type="evidence" value="ECO:0007669"/>
    <property type="project" value="UniProtKB-UniRule"/>
</dbReference>
<dbReference type="EMBL" id="HBGZ01026697">
    <property type="protein sequence ID" value="CAD9622938.1"/>
    <property type="molecule type" value="Transcribed_RNA"/>
</dbReference>
<evidence type="ECO:0000256" key="1">
    <source>
        <dbReference type="ARBA" id="ARBA00004141"/>
    </source>
</evidence>
<evidence type="ECO:0000256" key="7">
    <source>
        <dbReference type="SAM" id="MobiDB-lite"/>
    </source>
</evidence>
<dbReference type="Pfam" id="PF04515">
    <property type="entry name" value="Choline_transpo"/>
    <property type="match status" value="1"/>
</dbReference>
<feature type="region of interest" description="Disordered" evidence="7">
    <location>
        <begin position="146"/>
        <end position="235"/>
    </location>
</feature>
<comment type="subcellular location">
    <subcellularLocation>
        <location evidence="6">Cell membrane</location>
        <topology evidence="6">Multi-pass membrane protein</topology>
    </subcellularLocation>
    <subcellularLocation>
        <location evidence="1">Membrane</location>
        <topology evidence="1">Multi-pass membrane protein</topology>
    </subcellularLocation>
</comment>
<dbReference type="PANTHER" id="PTHR12385:SF4">
    <property type="entry name" value="PROTEIN PNS1"/>
    <property type="match status" value="1"/>
</dbReference>
<feature type="transmembrane region" description="Helical" evidence="6">
    <location>
        <begin position="494"/>
        <end position="512"/>
    </location>
</feature>
<feature type="transmembrane region" description="Helical" evidence="6">
    <location>
        <begin position="389"/>
        <end position="409"/>
    </location>
</feature>
<feature type="transmembrane region" description="Helical" evidence="6">
    <location>
        <begin position="271"/>
        <end position="291"/>
    </location>
</feature>
<accession>A0A7S2M427</accession>
<evidence type="ECO:0000256" key="6">
    <source>
        <dbReference type="RuleBase" id="RU368066"/>
    </source>
</evidence>
<evidence type="ECO:0000256" key="5">
    <source>
        <dbReference type="ARBA" id="ARBA00023136"/>
    </source>
</evidence>
<feature type="compositionally biased region" description="Basic and acidic residues" evidence="7">
    <location>
        <begin position="223"/>
        <end position="234"/>
    </location>
</feature>
<name>A0A7S2M427_9STRA</name>
<feature type="transmembrane region" description="Helical" evidence="6">
    <location>
        <begin position="658"/>
        <end position="680"/>
    </location>
</feature>
<keyword evidence="3 6" id="KW-0812">Transmembrane</keyword>
<evidence type="ECO:0000256" key="2">
    <source>
        <dbReference type="ARBA" id="ARBA00007168"/>
    </source>
</evidence>
<dbReference type="InterPro" id="IPR007603">
    <property type="entry name" value="Choline_transptr-like"/>
</dbReference>
<dbReference type="AlphaFoldDB" id="A0A7S2M427"/>
<keyword evidence="5 6" id="KW-0472">Membrane</keyword>
<keyword evidence="4 6" id="KW-1133">Transmembrane helix</keyword>
<dbReference type="GO" id="GO:0005886">
    <property type="term" value="C:plasma membrane"/>
    <property type="evidence" value="ECO:0007669"/>
    <property type="project" value="UniProtKB-SubCell"/>
</dbReference>